<name>A0A409YWR8_9AGAR</name>
<dbReference type="AlphaFoldDB" id="A0A409YWR8"/>
<keyword evidence="3" id="KW-1185">Reference proteome</keyword>
<accession>A0A409YWR8</accession>
<gene>
    <name evidence="2" type="ORF">CVT26_013444</name>
</gene>
<protein>
    <submittedName>
        <fullName evidence="2">Uncharacterized protein</fullName>
    </submittedName>
</protein>
<evidence type="ECO:0000313" key="2">
    <source>
        <dbReference type="EMBL" id="PPR07474.1"/>
    </source>
</evidence>
<dbReference type="Proteomes" id="UP000284706">
    <property type="component" value="Unassembled WGS sequence"/>
</dbReference>
<sequence length="136" mass="14765">MTEPQEHTNGYTKEGQSTIIVFEEKSSSITGTAEAFTGSNRLRNAIQKMLTSIKAVNQNNVIADFDDDDEDEDDDSGPEWNWGQPRAPLKSSVGGVKAKKDDKKESSKKDDKKDSSKSTKGDKSSSSGSSKSKATK</sequence>
<feature type="compositionally biased region" description="Basic and acidic residues" evidence="1">
    <location>
        <begin position="98"/>
        <end position="123"/>
    </location>
</feature>
<comment type="caution">
    <text evidence="2">The sequence shown here is derived from an EMBL/GenBank/DDBJ whole genome shotgun (WGS) entry which is preliminary data.</text>
</comment>
<dbReference type="InParanoid" id="A0A409YWR8"/>
<feature type="compositionally biased region" description="Acidic residues" evidence="1">
    <location>
        <begin position="64"/>
        <end position="77"/>
    </location>
</feature>
<feature type="region of interest" description="Disordered" evidence="1">
    <location>
        <begin position="58"/>
        <end position="136"/>
    </location>
</feature>
<reference evidence="2 3" key="1">
    <citation type="journal article" date="2018" name="Evol. Lett.">
        <title>Horizontal gene cluster transfer increased hallucinogenic mushroom diversity.</title>
        <authorList>
            <person name="Reynolds H.T."/>
            <person name="Vijayakumar V."/>
            <person name="Gluck-Thaler E."/>
            <person name="Korotkin H.B."/>
            <person name="Matheny P.B."/>
            <person name="Slot J.C."/>
        </authorList>
    </citation>
    <scope>NUCLEOTIDE SEQUENCE [LARGE SCALE GENOMIC DNA]</scope>
    <source>
        <strain evidence="2 3">SRW20</strain>
    </source>
</reference>
<feature type="compositionally biased region" description="Low complexity" evidence="1">
    <location>
        <begin position="124"/>
        <end position="136"/>
    </location>
</feature>
<organism evidence="2 3">
    <name type="scientific">Gymnopilus dilepis</name>
    <dbReference type="NCBI Taxonomy" id="231916"/>
    <lineage>
        <taxon>Eukaryota</taxon>
        <taxon>Fungi</taxon>
        <taxon>Dikarya</taxon>
        <taxon>Basidiomycota</taxon>
        <taxon>Agaricomycotina</taxon>
        <taxon>Agaricomycetes</taxon>
        <taxon>Agaricomycetidae</taxon>
        <taxon>Agaricales</taxon>
        <taxon>Agaricineae</taxon>
        <taxon>Hymenogastraceae</taxon>
        <taxon>Gymnopilus</taxon>
    </lineage>
</organism>
<dbReference type="EMBL" id="NHYE01000115">
    <property type="protein sequence ID" value="PPR07474.1"/>
    <property type="molecule type" value="Genomic_DNA"/>
</dbReference>
<evidence type="ECO:0000313" key="3">
    <source>
        <dbReference type="Proteomes" id="UP000284706"/>
    </source>
</evidence>
<evidence type="ECO:0000256" key="1">
    <source>
        <dbReference type="SAM" id="MobiDB-lite"/>
    </source>
</evidence>
<proteinExistence type="predicted"/>